<dbReference type="PANTHER" id="PTHR34856">
    <property type="entry name" value="PROTEIN NRFD"/>
    <property type="match status" value="1"/>
</dbReference>
<dbReference type="PANTHER" id="PTHR34856:SF2">
    <property type="entry name" value="PROTEIN NRFD"/>
    <property type="match status" value="1"/>
</dbReference>
<proteinExistence type="inferred from homology"/>
<dbReference type="GO" id="GO:0005886">
    <property type="term" value="C:plasma membrane"/>
    <property type="evidence" value="ECO:0007669"/>
    <property type="project" value="UniProtKB-SubCell"/>
</dbReference>
<protein>
    <submittedName>
        <fullName evidence="8">Formate-dependent nitrite reductase, membrane component NrfD</fullName>
    </submittedName>
</protein>
<dbReference type="Pfam" id="PF03916">
    <property type="entry name" value="NrfD"/>
    <property type="match status" value="1"/>
</dbReference>
<evidence type="ECO:0000256" key="6">
    <source>
        <dbReference type="ARBA" id="ARBA00023136"/>
    </source>
</evidence>
<keyword evidence="5 7" id="KW-1133">Transmembrane helix</keyword>
<comment type="similarity">
    <text evidence="2">Belongs to the NrfD family.</text>
</comment>
<keyword evidence="3" id="KW-1003">Cell membrane</keyword>
<evidence type="ECO:0000256" key="7">
    <source>
        <dbReference type="SAM" id="Phobius"/>
    </source>
</evidence>
<feature type="transmembrane region" description="Helical" evidence="7">
    <location>
        <begin position="219"/>
        <end position="241"/>
    </location>
</feature>
<evidence type="ECO:0000256" key="2">
    <source>
        <dbReference type="ARBA" id="ARBA00008929"/>
    </source>
</evidence>
<evidence type="ECO:0000256" key="4">
    <source>
        <dbReference type="ARBA" id="ARBA00022692"/>
    </source>
</evidence>
<dbReference type="Gene3D" id="1.20.1630.10">
    <property type="entry name" value="Formate dehydrogenase/DMSO reductase domain"/>
    <property type="match status" value="1"/>
</dbReference>
<dbReference type="EMBL" id="CAADFN010000118">
    <property type="protein sequence ID" value="VFK22389.1"/>
    <property type="molecule type" value="Genomic_DNA"/>
</dbReference>
<organism evidence="8">
    <name type="scientific">Candidatus Kentrum sp. LFY</name>
    <dbReference type="NCBI Taxonomy" id="2126342"/>
    <lineage>
        <taxon>Bacteria</taxon>
        <taxon>Pseudomonadati</taxon>
        <taxon>Pseudomonadota</taxon>
        <taxon>Gammaproteobacteria</taxon>
        <taxon>Candidatus Kentrum</taxon>
    </lineage>
</organism>
<evidence type="ECO:0000256" key="3">
    <source>
        <dbReference type="ARBA" id="ARBA00022475"/>
    </source>
</evidence>
<gene>
    <name evidence="8" type="ORF">BECKLFY1418C_GA0070996_11185</name>
</gene>
<feature type="transmembrane region" description="Helical" evidence="7">
    <location>
        <begin position="261"/>
        <end position="280"/>
    </location>
</feature>
<evidence type="ECO:0000313" key="8">
    <source>
        <dbReference type="EMBL" id="VFK22389.1"/>
    </source>
</evidence>
<evidence type="ECO:0000256" key="5">
    <source>
        <dbReference type="ARBA" id="ARBA00022989"/>
    </source>
</evidence>
<feature type="transmembrane region" description="Helical" evidence="7">
    <location>
        <begin position="12"/>
        <end position="36"/>
    </location>
</feature>
<keyword evidence="6 7" id="KW-0472">Membrane</keyword>
<dbReference type="InterPro" id="IPR052049">
    <property type="entry name" value="Electron_transfer_protein"/>
</dbReference>
<feature type="transmembrane region" description="Helical" evidence="7">
    <location>
        <begin position="150"/>
        <end position="171"/>
    </location>
</feature>
<dbReference type="InterPro" id="IPR005614">
    <property type="entry name" value="NrfD-like"/>
</dbReference>
<feature type="transmembrane region" description="Helical" evidence="7">
    <location>
        <begin position="292"/>
        <end position="311"/>
    </location>
</feature>
<feature type="transmembrane region" description="Helical" evidence="7">
    <location>
        <begin position="48"/>
        <end position="71"/>
    </location>
</feature>
<name>A0A450WZB7_9GAMM</name>
<dbReference type="AlphaFoldDB" id="A0A450WZB7"/>
<accession>A0A450WZB7</accession>
<feature type="transmembrane region" description="Helical" evidence="7">
    <location>
        <begin position="183"/>
        <end position="207"/>
    </location>
</feature>
<feature type="transmembrane region" description="Helical" evidence="7">
    <location>
        <begin position="91"/>
        <end position="112"/>
    </location>
</feature>
<keyword evidence="4 7" id="KW-0812">Transmembrane</keyword>
<reference evidence="8" key="1">
    <citation type="submission" date="2019-02" db="EMBL/GenBank/DDBJ databases">
        <authorList>
            <person name="Gruber-Vodicka R. H."/>
            <person name="Seah K. B. B."/>
        </authorList>
    </citation>
    <scope>NUCLEOTIDE SEQUENCE</scope>
    <source>
        <strain evidence="8">BECK_BY7</strain>
    </source>
</reference>
<evidence type="ECO:0000256" key="1">
    <source>
        <dbReference type="ARBA" id="ARBA00004651"/>
    </source>
</evidence>
<comment type="subcellular location">
    <subcellularLocation>
        <location evidence="1">Cell membrane</location>
        <topology evidence="1">Multi-pass membrane protein</topology>
    </subcellularLocation>
</comment>
<sequence>MDATVSFMTQDWWTWWFAVYLFLGGMGAAVMVVAFLSDMYIKRHPTLTIWGMISSVIMLGVGSSMLFIHLLDHVAVVNVLNPLVLFHKPDAWIAWGTQFITWMLIWGVLYPLPYMVESPSFQKIPVLGRVLRSAFLTGACERFCQRYRKVFGWLATINGIGVAVYTGLLLQSFPAVPLWNNPAIPVLFTISAFSTAMAFLLLLLNVFIKDPEDEKIASFYERVDLILIAAEVVMIFAFFQYLRMGEGSAVAESYKLLFHDLGWLIGFIGFGLIVPFLLELKGVIKGWASPMPIITASILVIIGGYLLRHYLLSAGVYAYPW</sequence>